<dbReference type="InterPro" id="IPR018712">
    <property type="entry name" value="Tle1-like_cat"/>
</dbReference>
<dbReference type="PANTHER" id="PTHR33840:SF1">
    <property type="entry name" value="TLE1 PHOSPHOLIPASE DOMAIN-CONTAINING PROTEIN"/>
    <property type="match status" value="1"/>
</dbReference>
<dbReference type="RefSeq" id="WP_142899146.1">
    <property type="nucleotide sequence ID" value="NZ_ML660062.1"/>
</dbReference>
<protein>
    <submittedName>
        <fullName evidence="3">DUF2235 domain-containing protein</fullName>
    </submittedName>
</protein>
<dbReference type="EMBL" id="VHSH01000011">
    <property type="protein sequence ID" value="TQV73246.1"/>
    <property type="molecule type" value="Genomic_DNA"/>
</dbReference>
<evidence type="ECO:0000256" key="1">
    <source>
        <dbReference type="SAM" id="MobiDB-lite"/>
    </source>
</evidence>
<dbReference type="Pfam" id="PF09994">
    <property type="entry name" value="T6SS_Tle1-like_cat"/>
    <property type="match status" value="1"/>
</dbReference>
<proteinExistence type="predicted"/>
<evidence type="ECO:0000313" key="4">
    <source>
        <dbReference type="Proteomes" id="UP000315252"/>
    </source>
</evidence>
<dbReference type="AlphaFoldDB" id="A0A545T7P3"/>
<evidence type="ECO:0000259" key="2">
    <source>
        <dbReference type="Pfam" id="PF09994"/>
    </source>
</evidence>
<accession>A0A545T7P3</accession>
<comment type="caution">
    <text evidence="3">The sequence shown here is derived from an EMBL/GenBank/DDBJ whole genome shotgun (WGS) entry which is preliminary data.</text>
</comment>
<dbReference type="OrthoDB" id="4378831at2"/>
<feature type="compositionally biased region" description="Basic and acidic residues" evidence="1">
    <location>
        <begin position="380"/>
        <end position="395"/>
    </location>
</feature>
<feature type="region of interest" description="Disordered" evidence="1">
    <location>
        <begin position="375"/>
        <end position="395"/>
    </location>
</feature>
<evidence type="ECO:0000313" key="3">
    <source>
        <dbReference type="EMBL" id="TQV73246.1"/>
    </source>
</evidence>
<dbReference type="PANTHER" id="PTHR33840">
    <property type="match status" value="1"/>
</dbReference>
<sequence>MAKNIVICCDGTGNQIETNLSNVLKLFRVVSKNQKQSVFYDPGVGTLAVRDAWAELRQDTKTVLGLATGYGLDDNVLGAYRFLIDNYKTDDSLYLFGFSRGAYTARVLAGLLHTIGLLRPEQANLCDYALGAYKQAGENHDLKIAWHFQRVASARQIRIKFLGVWDTVSSVLVPRRDRFFIPSLQKLPYTRRNPSVEIFRHAMAIDERRRMFRLNHWEQPQKFVANPFDKSEEEVEQDIKQVWFAGVHSDVGGGYPEEESALSKYPLQWLLDEASEQGLSVNTSMMNHLIKGHKRKGSQHSYIPPDPGGTLHNSMRGFWKLLEWIPKSDKLKEWPKRKSWIGWYLPKSEPRFIAEGARIHWSAIERERRVGAYKPPNLPEKYEIEGEAPKAENED</sequence>
<dbReference type="Proteomes" id="UP000315252">
    <property type="component" value="Unassembled WGS sequence"/>
</dbReference>
<name>A0A545T7P3_9PROT</name>
<feature type="domain" description="T6SS Phospholipase effector Tle1-like catalytic" evidence="2">
    <location>
        <begin position="3"/>
        <end position="273"/>
    </location>
</feature>
<gene>
    <name evidence="3" type="ORF">FKG95_24820</name>
</gene>
<organism evidence="3 4">
    <name type="scientific">Denitrobaculum tricleocarpae</name>
    <dbReference type="NCBI Taxonomy" id="2591009"/>
    <lineage>
        <taxon>Bacteria</taxon>
        <taxon>Pseudomonadati</taxon>
        <taxon>Pseudomonadota</taxon>
        <taxon>Alphaproteobacteria</taxon>
        <taxon>Rhodospirillales</taxon>
        <taxon>Rhodospirillaceae</taxon>
        <taxon>Denitrobaculum</taxon>
    </lineage>
</organism>
<keyword evidence="4" id="KW-1185">Reference proteome</keyword>
<dbReference type="InterPro" id="IPR029058">
    <property type="entry name" value="AB_hydrolase_fold"/>
</dbReference>
<dbReference type="SUPFAM" id="SSF53474">
    <property type="entry name" value="alpha/beta-Hydrolases"/>
    <property type="match status" value="1"/>
</dbReference>
<reference evidence="3 4" key="1">
    <citation type="submission" date="2019-06" db="EMBL/GenBank/DDBJ databases">
        <title>Whole genome sequence for Rhodospirillaceae sp. R148.</title>
        <authorList>
            <person name="Wang G."/>
        </authorList>
    </citation>
    <scope>NUCLEOTIDE SEQUENCE [LARGE SCALE GENOMIC DNA]</scope>
    <source>
        <strain evidence="3 4">R148</strain>
    </source>
</reference>